<sequence>MSKRSTYLKAIREKLDQVEYDPAIKDAATRIVQAIEAKKTIYTFGASHAGILSEELFYRAGGLALFNPIFDPSLMLNVRPITRTSQAEQLEGYGDIIASSVAWESGDVLLTHSVSGRNPVMIDLVTHAKERGVTVIAITNVTYSSESKSRHSTGLRLFELADIIIDNHGETGDATVSFDGLPQAVAPTSTVIGAAIVNSILVEIVELLLAKGIDPPIFYSANIDGTKAHNDAIFEAYKTQIRYM</sequence>
<evidence type="ECO:0000259" key="1">
    <source>
        <dbReference type="PROSITE" id="PS51464"/>
    </source>
</evidence>
<dbReference type="NCBIfam" id="NF002805">
    <property type="entry name" value="PRK02947.1"/>
    <property type="match status" value="1"/>
</dbReference>
<name>A0A859FA75_9BACI</name>
<dbReference type="PROSITE" id="PS51464">
    <property type="entry name" value="SIS"/>
    <property type="match status" value="1"/>
</dbReference>
<gene>
    <name evidence="2" type="ORF">FLK61_23660</name>
</gene>
<protein>
    <submittedName>
        <fullName evidence="2">SIS domain-containing protein</fullName>
    </submittedName>
</protein>
<dbReference type="AlphaFoldDB" id="A0A859FA75"/>
<organism evidence="2 3">
    <name type="scientific">Paenalkalicoccus suaedae</name>
    <dbReference type="NCBI Taxonomy" id="2592382"/>
    <lineage>
        <taxon>Bacteria</taxon>
        <taxon>Bacillati</taxon>
        <taxon>Bacillota</taxon>
        <taxon>Bacilli</taxon>
        <taxon>Bacillales</taxon>
        <taxon>Bacillaceae</taxon>
        <taxon>Paenalkalicoccus</taxon>
    </lineage>
</organism>
<feature type="domain" description="SIS" evidence="1">
    <location>
        <begin position="31"/>
        <end position="218"/>
    </location>
</feature>
<accession>A0A859FA75</accession>
<reference evidence="3" key="1">
    <citation type="submission" date="2019-07" db="EMBL/GenBank/DDBJ databases">
        <title>Bacillus alkalisoli sp. nov. isolated from saline soil.</title>
        <authorList>
            <person name="Sun J.-Q."/>
            <person name="Xu L."/>
        </authorList>
    </citation>
    <scope>NUCLEOTIDE SEQUENCE [LARGE SCALE GENOMIC DNA]</scope>
    <source>
        <strain evidence="3">M4U3P1</strain>
    </source>
</reference>
<dbReference type="EMBL" id="CP041372">
    <property type="protein sequence ID" value="QKS69790.1"/>
    <property type="molecule type" value="Genomic_DNA"/>
</dbReference>
<dbReference type="InterPro" id="IPR001347">
    <property type="entry name" value="SIS_dom"/>
</dbReference>
<proteinExistence type="predicted"/>
<dbReference type="KEGG" id="psua:FLK61_23660"/>
<dbReference type="RefSeq" id="WP_176007834.1">
    <property type="nucleotide sequence ID" value="NZ_CP041372.2"/>
</dbReference>
<dbReference type="InterPro" id="IPR046348">
    <property type="entry name" value="SIS_dom_sf"/>
</dbReference>
<evidence type="ECO:0000313" key="3">
    <source>
        <dbReference type="Proteomes" id="UP000318138"/>
    </source>
</evidence>
<dbReference type="PANTHER" id="PTHR30390:SF7">
    <property type="entry name" value="PHOSPHOHEPTOSE ISOMERASE"/>
    <property type="match status" value="1"/>
</dbReference>
<dbReference type="Gene3D" id="3.40.50.10490">
    <property type="entry name" value="Glucose-6-phosphate isomerase like protein, domain 1"/>
    <property type="match status" value="1"/>
</dbReference>
<dbReference type="GO" id="GO:0097367">
    <property type="term" value="F:carbohydrate derivative binding"/>
    <property type="evidence" value="ECO:0007669"/>
    <property type="project" value="InterPro"/>
</dbReference>
<dbReference type="CDD" id="cd05013">
    <property type="entry name" value="SIS_RpiR"/>
    <property type="match status" value="1"/>
</dbReference>
<dbReference type="Pfam" id="PF13580">
    <property type="entry name" value="SIS_2"/>
    <property type="match status" value="1"/>
</dbReference>
<keyword evidence="3" id="KW-1185">Reference proteome</keyword>
<dbReference type="GO" id="GO:1901135">
    <property type="term" value="P:carbohydrate derivative metabolic process"/>
    <property type="evidence" value="ECO:0007669"/>
    <property type="project" value="InterPro"/>
</dbReference>
<dbReference type="InterPro" id="IPR035472">
    <property type="entry name" value="RpiR-like_SIS"/>
</dbReference>
<evidence type="ECO:0000313" key="2">
    <source>
        <dbReference type="EMBL" id="QKS69790.1"/>
    </source>
</evidence>
<dbReference type="SUPFAM" id="SSF53697">
    <property type="entry name" value="SIS domain"/>
    <property type="match status" value="1"/>
</dbReference>
<dbReference type="Proteomes" id="UP000318138">
    <property type="component" value="Chromosome"/>
</dbReference>
<dbReference type="InterPro" id="IPR050099">
    <property type="entry name" value="SIS_GmhA/DiaA_subfam"/>
</dbReference>
<dbReference type="PANTHER" id="PTHR30390">
    <property type="entry name" value="SEDOHEPTULOSE 7-PHOSPHATE ISOMERASE / DNAA INITIATOR-ASSOCIATING FACTOR FOR REPLICATION INITIATION"/>
    <property type="match status" value="1"/>
</dbReference>